<organism evidence="1 2">
    <name type="scientific">Coccomyxa viridis</name>
    <dbReference type="NCBI Taxonomy" id="1274662"/>
    <lineage>
        <taxon>Eukaryota</taxon>
        <taxon>Viridiplantae</taxon>
        <taxon>Chlorophyta</taxon>
        <taxon>core chlorophytes</taxon>
        <taxon>Trebouxiophyceae</taxon>
        <taxon>Trebouxiophyceae incertae sedis</taxon>
        <taxon>Coccomyxaceae</taxon>
        <taxon>Coccomyxa</taxon>
    </lineage>
</organism>
<accession>A0AAV1IKQ5</accession>
<reference evidence="1 2" key="1">
    <citation type="submission" date="2023-10" db="EMBL/GenBank/DDBJ databases">
        <authorList>
            <person name="Maclean D."/>
            <person name="Macfadyen A."/>
        </authorList>
    </citation>
    <scope>NUCLEOTIDE SEQUENCE [LARGE SCALE GENOMIC DNA]</scope>
</reference>
<evidence type="ECO:0000313" key="2">
    <source>
        <dbReference type="Proteomes" id="UP001314263"/>
    </source>
</evidence>
<dbReference type="Proteomes" id="UP001314263">
    <property type="component" value="Unassembled WGS sequence"/>
</dbReference>
<name>A0AAV1IKQ5_9CHLO</name>
<sequence>MSTAIETATGTQQTKRALKCFLALQSRLPRDSDLWDQYNDISQRLYAEIGALQMGEKRANQGTSPVTDTCIIEVGTQLQMKRQRRN</sequence>
<gene>
    <name evidence="1" type="ORF">CVIRNUC_010911</name>
</gene>
<proteinExistence type="predicted"/>
<evidence type="ECO:0000313" key="1">
    <source>
        <dbReference type="EMBL" id="CAK0787689.1"/>
    </source>
</evidence>
<protein>
    <submittedName>
        <fullName evidence="1">Uncharacterized protein</fullName>
    </submittedName>
</protein>
<dbReference type="AlphaFoldDB" id="A0AAV1IKQ5"/>
<comment type="caution">
    <text evidence="1">The sequence shown here is derived from an EMBL/GenBank/DDBJ whole genome shotgun (WGS) entry which is preliminary data.</text>
</comment>
<dbReference type="EMBL" id="CAUYUE010000017">
    <property type="protein sequence ID" value="CAK0787689.1"/>
    <property type="molecule type" value="Genomic_DNA"/>
</dbReference>
<keyword evidence="2" id="KW-1185">Reference proteome</keyword>